<dbReference type="Pfam" id="PF00702">
    <property type="entry name" value="Hydrolase"/>
    <property type="match status" value="1"/>
</dbReference>
<comment type="similarity">
    <text evidence="2">Belongs to the HAD-like hydrolase superfamily. CbbY/CbbZ/Gph/YieH family.</text>
</comment>
<dbReference type="AlphaFoldDB" id="A0A080N3V4"/>
<evidence type="ECO:0000256" key="4">
    <source>
        <dbReference type="ARBA" id="ARBA00022842"/>
    </source>
</evidence>
<dbReference type="GO" id="GO:0046872">
    <property type="term" value="F:metal ion binding"/>
    <property type="evidence" value="ECO:0007669"/>
    <property type="project" value="UniProtKB-KW"/>
</dbReference>
<dbReference type="Gene3D" id="3.40.50.1000">
    <property type="entry name" value="HAD superfamily/HAD-like"/>
    <property type="match status" value="1"/>
</dbReference>
<dbReference type="InterPro" id="IPR023198">
    <property type="entry name" value="PGP-like_dom2"/>
</dbReference>
<dbReference type="InterPro" id="IPR036412">
    <property type="entry name" value="HAD-like_sf"/>
</dbReference>
<evidence type="ECO:0000256" key="2">
    <source>
        <dbReference type="ARBA" id="ARBA00006171"/>
    </source>
</evidence>
<evidence type="ECO:0000256" key="3">
    <source>
        <dbReference type="ARBA" id="ARBA00022723"/>
    </source>
</evidence>
<dbReference type="Proteomes" id="UP000028730">
    <property type="component" value="Unassembled WGS sequence"/>
</dbReference>
<dbReference type="SUPFAM" id="SSF56784">
    <property type="entry name" value="HAD-like"/>
    <property type="match status" value="1"/>
</dbReference>
<protein>
    <submittedName>
        <fullName evidence="6">HAD-superfamily hydrolase</fullName>
        <ecNumber evidence="6">3.1.3.23</ecNumber>
        <ecNumber evidence="6">3.1.3.68</ecNumber>
    </submittedName>
</protein>
<dbReference type="EC" id="3.1.3.23" evidence="6"/>
<dbReference type="GO" id="GO:0003850">
    <property type="term" value="F:2-deoxyglucose-6-phosphatase activity"/>
    <property type="evidence" value="ECO:0007669"/>
    <property type="project" value="UniProtKB-EC"/>
</dbReference>
<dbReference type="eggNOG" id="COG0637">
    <property type="taxonomic scope" value="Bacteria"/>
</dbReference>
<dbReference type="EMBL" id="ATLK01000001">
    <property type="protein sequence ID" value="KFF31726.1"/>
    <property type="molecule type" value="Genomic_DNA"/>
</dbReference>
<dbReference type="PANTHER" id="PTHR46193:SF18">
    <property type="entry name" value="HEXITOL PHOSPHATASE B"/>
    <property type="match status" value="1"/>
</dbReference>
<dbReference type="InterPro" id="IPR051600">
    <property type="entry name" value="Beta-PGM-like"/>
</dbReference>
<dbReference type="Gene3D" id="1.10.150.240">
    <property type="entry name" value="Putative phosphatase, domain 2"/>
    <property type="match status" value="1"/>
</dbReference>
<evidence type="ECO:0000256" key="5">
    <source>
        <dbReference type="ARBA" id="ARBA00023277"/>
    </source>
</evidence>
<organism evidence="6 7">
    <name type="scientific">Bifidobacterium bombi DSM 19703</name>
    <dbReference type="NCBI Taxonomy" id="1341695"/>
    <lineage>
        <taxon>Bacteria</taxon>
        <taxon>Bacillati</taxon>
        <taxon>Actinomycetota</taxon>
        <taxon>Actinomycetes</taxon>
        <taxon>Bifidobacteriales</taxon>
        <taxon>Bifidobacteriaceae</taxon>
        <taxon>Bifidobacterium</taxon>
    </lineage>
</organism>
<name>A0A080N3V4_9BIFI</name>
<evidence type="ECO:0000256" key="1">
    <source>
        <dbReference type="ARBA" id="ARBA00001946"/>
    </source>
</evidence>
<evidence type="ECO:0000313" key="7">
    <source>
        <dbReference type="Proteomes" id="UP000028730"/>
    </source>
</evidence>
<dbReference type="CDD" id="cd07505">
    <property type="entry name" value="HAD_BPGM-like"/>
    <property type="match status" value="1"/>
</dbReference>
<dbReference type="InterPro" id="IPR023214">
    <property type="entry name" value="HAD_sf"/>
</dbReference>
<dbReference type="STRING" id="1341695.BBOMB_1116"/>
<keyword evidence="4" id="KW-0460">Magnesium</keyword>
<comment type="caution">
    <text evidence="6">The sequence shown here is derived from an EMBL/GenBank/DDBJ whole genome shotgun (WGS) entry which is preliminary data.</text>
</comment>
<reference evidence="6 7" key="1">
    <citation type="journal article" date="2014" name="Appl. Environ. Microbiol.">
        <title>Genomic encyclopedia of type strains of the genus Bifidobacterium.</title>
        <authorList>
            <person name="Milani C."/>
            <person name="Lugli G.A."/>
            <person name="Duranti S."/>
            <person name="Turroni F."/>
            <person name="Bottacini F."/>
            <person name="Mangifesta M."/>
            <person name="Sanchez B."/>
            <person name="Viappiani A."/>
            <person name="Mancabelli L."/>
            <person name="Taminiau B."/>
            <person name="Delcenserie V."/>
            <person name="Barrangou R."/>
            <person name="Margolles A."/>
            <person name="van Sinderen D."/>
            <person name="Ventura M."/>
        </authorList>
    </citation>
    <scope>NUCLEOTIDE SEQUENCE [LARGE SCALE GENOMIC DNA]</scope>
    <source>
        <strain evidence="6 7">DSM 19703</strain>
    </source>
</reference>
<keyword evidence="3" id="KW-0479">Metal-binding</keyword>
<keyword evidence="6" id="KW-0378">Hydrolase</keyword>
<dbReference type="RefSeq" id="WP_152570138.1">
    <property type="nucleotide sequence ID" value="NZ_ATLK01000001.1"/>
</dbReference>
<dbReference type="SFLD" id="SFLDG01129">
    <property type="entry name" value="C1.5:_HAD__Beta-PGM__Phosphata"/>
    <property type="match status" value="1"/>
</dbReference>
<sequence>MALLKAVLWDMDGTLIDSEPIWHQGEMEISREYGGDWSPELGWQCTGKPVPVVAQRMVEHGTRLSADEITPMLIQYVFEAEKRQMPWVPGVLPVLSALADAGIPSVLVTASPREMADNLLSQAPQGTFVGSVSGSDGLPKKPDPASYVAAARLVGVDAESDPRAMARCVAIEDSVPGLQSASASGATTLAQTAFNPSDTSAGPRFETVDGYDGVTIESLESCVERRLGIL</sequence>
<dbReference type="SFLD" id="SFLDS00003">
    <property type="entry name" value="Haloacid_Dehalogenase"/>
    <property type="match status" value="1"/>
</dbReference>
<keyword evidence="7" id="KW-1185">Reference proteome</keyword>
<comment type="cofactor">
    <cofactor evidence="1">
        <name>Mg(2+)</name>
        <dbReference type="ChEBI" id="CHEBI:18420"/>
    </cofactor>
</comment>
<dbReference type="PANTHER" id="PTHR46193">
    <property type="entry name" value="6-PHOSPHOGLUCONATE PHOSPHATASE"/>
    <property type="match status" value="1"/>
</dbReference>
<dbReference type="EC" id="3.1.3.68" evidence="6"/>
<gene>
    <name evidence="6" type="ORF">BBOMB_1116</name>
</gene>
<accession>A0A080N3V4</accession>
<proteinExistence type="inferred from homology"/>
<keyword evidence="5" id="KW-0119">Carbohydrate metabolism</keyword>
<dbReference type="OrthoDB" id="9797743at2"/>
<evidence type="ECO:0000313" key="6">
    <source>
        <dbReference type="EMBL" id="KFF31726.1"/>
    </source>
</evidence>